<keyword evidence="3" id="KW-1185">Reference proteome</keyword>
<evidence type="ECO:0000313" key="3">
    <source>
        <dbReference type="Proteomes" id="UP000092445"/>
    </source>
</evidence>
<dbReference type="Proteomes" id="UP000092445">
    <property type="component" value="Unassembled WGS sequence"/>
</dbReference>
<organism evidence="2 3">
    <name type="scientific">Glossina pallidipes</name>
    <name type="common">Tsetse fly</name>
    <dbReference type="NCBI Taxonomy" id="7398"/>
    <lineage>
        <taxon>Eukaryota</taxon>
        <taxon>Metazoa</taxon>
        <taxon>Ecdysozoa</taxon>
        <taxon>Arthropoda</taxon>
        <taxon>Hexapoda</taxon>
        <taxon>Insecta</taxon>
        <taxon>Pterygota</taxon>
        <taxon>Neoptera</taxon>
        <taxon>Endopterygota</taxon>
        <taxon>Diptera</taxon>
        <taxon>Brachycera</taxon>
        <taxon>Muscomorpha</taxon>
        <taxon>Hippoboscoidea</taxon>
        <taxon>Glossinidae</taxon>
        <taxon>Glossina</taxon>
    </lineage>
</organism>
<accession>A0A1B0ACZ7</accession>
<dbReference type="AlphaFoldDB" id="A0A1B0ACZ7"/>
<name>A0A1B0ACZ7_GLOPL</name>
<protein>
    <submittedName>
        <fullName evidence="2">Uncharacterized protein</fullName>
    </submittedName>
</protein>
<evidence type="ECO:0000313" key="2">
    <source>
        <dbReference type="EnsemblMetazoa" id="GPAI041648-PA"/>
    </source>
</evidence>
<keyword evidence="1" id="KW-1133">Transmembrane helix</keyword>
<keyword evidence="1" id="KW-0812">Transmembrane</keyword>
<feature type="transmembrane region" description="Helical" evidence="1">
    <location>
        <begin position="58"/>
        <end position="80"/>
    </location>
</feature>
<keyword evidence="1" id="KW-0472">Membrane</keyword>
<dbReference type="VEuPathDB" id="VectorBase:GPAI041648"/>
<proteinExistence type="predicted"/>
<dbReference type="EnsemblMetazoa" id="GPAI041648-RA">
    <property type="protein sequence ID" value="GPAI041648-PA"/>
    <property type="gene ID" value="GPAI041648"/>
</dbReference>
<sequence length="112" mass="12642">MNMMNMEPTETAERLVVSTILLLCAIVRQEKTFSKKCNIHQQGMEGRMEGGGFTHQLTWFGTAFIFNAVAVAVAVAVAFIREKGHCQLVESEKVTIKTNLFDLSYHYKSIRV</sequence>
<reference evidence="2" key="2">
    <citation type="submission" date="2020-05" db="UniProtKB">
        <authorList>
            <consortium name="EnsemblMetazoa"/>
        </authorList>
    </citation>
    <scope>IDENTIFICATION</scope>
    <source>
        <strain evidence="2">IAEA</strain>
    </source>
</reference>
<reference evidence="3" key="1">
    <citation type="submission" date="2014-03" db="EMBL/GenBank/DDBJ databases">
        <authorList>
            <person name="Aksoy S."/>
            <person name="Warren W."/>
            <person name="Wilson R.K."/>
        </authorList>
    </citation>
    <scope>NUCLEOTIDE SEQUENCE [LARGE SCALE GENOMIC DNA]</scope>
    <source>
        <strain evidence="3">IAEA</strain>
    </source>
</reference>
<evidence type="ECO:0000256" key="1">
    <source>
        <dbReference type="SAM" id="Phobius"/>
    </source>
</evidence>